<proteinExistence type="predicted"/>
<feature type="transmembrane region" description="Helical" evidence="2">
    <location>
        <begin position="167"/>
        <end position="187"/>
    </location>
</feature>
<dbReference type="RefSeq" id="WP_274233188.1">
    <property type="nucleotide sequence ID" value="NZ_BAABHQ010000003.1"/>
</dbReference>
<feature type="transmembrane region" description="Helical" evidence="2">
    <location>
        <begin position="51"/>
        <end position="71"/>
    </location>
</feature>
<dbReference type="Proteomes" id="UP001500457">
    <property type="component" value="Unassembled WGS sequence"/>
</dbReference>
<feature type="compositionally biased region" description="Low complexity" evidence="1">
    <location>
        <begin position="231"/>
        <end position="273"/>
    </location>
</feature>
<evidence type="ECO:0000256" key="2">
    <source>
        <dbReference type="SAM" id="Phobius"/>
    </source>
</evidence>
<evidence type="ECO:0000256" key="1">
    <source>
        <dbReference type="SAM" id="MobiDB-lite"/>
    </source>
</evidence>
<feature type="transmembrane region" description="Helical" evidence="2">
    <location>
        <begin position="12"/>
        <end position="31"/>
    </location>
</feature>
<organism evidence="3 4">
    <name type="scientific">Actinomycetospora straminea</name>
    <dbReference type="NCBI Taxonomy" id="663607"/>
    <lineage>
        <taxon>Bacteria</taxon>
        <taxon>Bacillati</taxon>
        <taxon>Actinomycetota</taxon>
        <taxon>Actinomycetes</taxon>
        <taxon>Pseudonocardiales</taxon>
        <taxon>Pseudonocardiaceae</taxon>
        <taxon>Actinomycetospora</taxon>
    </lineage>
</organism>
<evidence type="ECO:0000313" key="4">
    <source>
        <dbReference type="Proteomes" id="UP001500457"/>
    </source>
</evidence>
<feature type="transmembrane region" description="Helical" evidence="2">
    <location>
        <begin position="77"/>
        <end position="101"/>
    </location>
</feature>
<accession>A0ABP9E482</accession>
<feature type="transmembrane region" description="Helical" evidence="2">
    <location>
        <begin position="113"/>
        <end position="131"/>
    </location>
</feature>
<dbReference type="EMBL" id="BAABHQ010000003">
    <property type="protein sequence ID" value="GAA4867700.1"/>
    <property type="molecule type" value="Genomic_DNA"/>
</dbReference>
<protein>
    <recommendedName>
        <fullName evidence="5">Integral membrane protein</fullName>
    </recommendedName>
</protein>
<keyword evidence="2" id="KW-1133">Transmembrane helix</keyword>
<gene>
    <name evidence="3" type="ORF">GCM10023203_15360</name>
</gene>
<keyword evidence="2" id="KW-0812">Transmembrane</keyword>
<name>A0ABP9E482_9PSEU</name>
<sequence length="282" mass="30185">MNLTIDLEARAAAAWMFGSFVVVFLATRVVVRLIRAGKGPFRNQSVGGVHLHHLVWGIFLMLVAGVAEFTYSPEPPWRYVLAVAFGAGAALALDEFALWLHLSDVYWEREGRVSVDAVFVVGALMALLVLGFNPFDPDTADGITVVIGTIVLNGVLCVIALAKGRPLLGLLGFLVPVLALVGAVRLARPTSPWARWRYPEGSSKRLRSLRRFPERERRRWNAFVDAVAGAPNAPAETTVPAEPAAPAESTAPAEPAVPAAPTAPAAPTDAVPAESREQEGAR</sequence>
<feature type="region of interest" description="Disordered" evidence="1">
    <location>
        <begin position="231"/>
        <end position="282"/>
    </location>
</feature>
<keyword evidence="4" id="KW-1185">Reference proteome</keyword>
<feature type="transmembrane region" description="Helical" evidence="2">
    <location>
        <begin position="143"/>
        <end position="162"/>
    </location>
</feature>
<reference evidence="4" key="1">
    <citation type="journal article" date="2019" name="Int. J. Syst. Evol. Microbiol.">
        <title>The Global Catalogue of Microorganisms (GCM) 10K type strain sequencing project: providing services to taxonomists for standard genome sequencing and annotation.</title>
        <authorList>
            <consortium name="The Broad Institute Genomics Platform"/>
            <consortium name="The Broad Institute Genome Sequencing Center for Infectious Disease"/>
            <person name="Wu L."/>
            <person name="Ma J."/>
        </authorList>
    </citation>
    <scope>NUCLEOTIDE SEQUENCE [LARGE SCALE GENOMIC DNA]</scope>
    <source>
        <strain evidence="4">JCM 17983</strain>
    </source>
</reference>
<keyword evidence="2" id="KW-0472">Membrane</keyword>
<evidence type="ECO:0000313" key="3">
    <source>
        <dbReference type="EMBL" id="GAA4867700.1"/>
    </source>
</evidence>
<comment type="caution">
    <text evidence="3">The sequence shown here is derived from an EMBL/GenBank/DDBJ whole genome shotgun (WGS) entry which is preliminary data.</text>
</comment>
<evidence type="ECO:0008006" key="5">
    <source>
        <dbReference type="Google" id="ProtNLM"/>
    </source>
</evidence>